<dbReference type="EC" id="2.3.1.225" evidence="7"/>
<protein>
    <recommendedName>
        <fullName evidence="7">Palmitoyltransferase</fullName>
        <ecNumber evidence="7">2.3.1.225</ecNumber>
    </recommendedName>
</protein>
<evidence type="ECO:0000259" key="8">
    <source>
        <dbReference type="Pfam" id="PF01529"/>
    </source>
</evidence>
<keyword evidence="4 7" id="KW-1133">Transmembrane helix</keyword>
<sequence>MLALGFGKRKKIVNEFLFGCFLVVNLLYNYLMSIFTPPGQPPEYTGTASGSNVDQELGEQPVPPKQCPRCQGLKPPRTHHCSVCKRCVLKMDHHCPWINNCVGWNNYRYFCLFMLFLAMSCLFVVIISFPIFMQAMFPNGRRRQGSPRHLGFWDAQCVALSGLMSLCILLALCLLGGFH</sequence>
<name>A0A813JV91_POLGL</name>
<dbReference type="PROSITE" id="PS50216">
    <property type="entry name" value="DHHC"/>
    <property type="match status" value="1"/>
</dbReference>
<keyword evidence="5 7" id="KW-0472">Membrane</keyword>
<dbReference type="GO" id="GO:0016020">
    <property type="term" value="C:membrane"/>
    <property type="evidence" value="ECO:0007669"/>
    <property type="project" value="UniProtKB-SubCell"/>
</dbReference>
<comment type="caution">
    <text evidence="9">The sequence shown here is derived from an EMBL/GenBank/DDBJ whole genome shotgun (WGS) entry which is preliminary data.</text>
</comment>
<evidence type="ECO:0000313" key="10">
    <source>
        <dbReference type="Proteomes" id="UP000626109"/>
    </source>
</evidence>
<feature type="transmembrane region" description="Helical" evidence="7">
    <location>
        <begin position="153"/>
        <end position="178"/>
    </location>
</feature>
<dbReference type="Proteomes" id="UP000626109">
    <property type="component" value="Unassembled WGS sequence"/>
</dbReference>
<evidence type="ECO:0000256" key="5">
    <source>
        <dbReference type="ARBA" id="ARBA00023136"/>
    </source>
</evidence>
<evidence type="ECO:0000256" key="2">
    <source>
        <dbReference type="ARBA" id="ARBA00022679"/>
    </source>
</evidence>
<comment type="subcellular location">
    <subcellularLocation>
        <location evidence="1">Membrane</location>
        <topology evidence="1">Multi-pass membrane protein</topology>
    </subcellularLocation>
</comment>
<comment type="domain">
    <text evidence="7">The DHHC domain is required for palmitoyltransferase activity.</text>
</comment>
<gene>
    <name evidence="9" type="ORF">PGLA2088_LOCUS26841</name>
</gene>
<dbReference type="AlphaFoldDB" id="A0A813JV91"/>
<dbReference type="InterPro" id="IPR039859">
    <property type="entry name" value="PFA4/ZDH16/20/ERF2-like"/>
</dbReference>
<keyword evidence="6 7" id="KW-0012">Acyltransferase</keyword>
<evidence type="ECO:0000256" key="4">
    <source>
        <dbReference type="ARBA" id="ARBA00022989"/>
    </source>
</evidence>
<feature type="transmembrane region" description="Helical" evidence="7">
    <location>
        <begin position="12"/>
        <end position="31"/>
    </location>
</feature>
<comment type="catalytic activity">
    <reaction evidence="7">
        <text>L-cysteinyl-[protein] + hexadecanoyl-CoA = S-hexadecanoyl-L-cysteinyl-[protein] + CoA</text>
        <dbReference type="Rhea" id="RHEA:36683"/>
        <dbReference type="Rhea" id="RHEA-COMP:10131"/>
        <dbReference type="Rhea" id="RHEA-COMP:11032"/>
        <dbReference type="ChEBI" id="CHEBI:29950"/>
        <dbReference type="ChEBI" id="CHEBI:57287"/>
        <dbReference type="ChEBI" id="CHEBI:57379"/>
        <dbReference type="ChEBI" id="CHEBI:74151"/>
        <dbReference type="EC" id="2.3.1.225"/>
    </reaction>
</comment>
<dbReference type="EMBL" id="CAJNNW010027215">
    <property type="protein sequence ID" value="CAE8690212.1"/>
    <property type="molecule type" value="Genomic_DNA"/>
</dbReference>
<evidence type="ECO:0000313" key="9">
    <source>
        <dbReference type="EMBL" id="CAE8690212.1"/>
    </source>
</evidence>
<keyword evidence="3 7" id="KW-0812">Transmembrane</keyword>
<organism evidence="9 10">
    <name type="scientific">Polarella glacialis</name>
    <name type="common">Dinoflagellate</name>
    <dbReference type="NCBI Taxonomy" id="89957"/>
    <lineage>
        <taxon>Eukaryota</taxon>
        <taxon>Sar</taxon>
        <taxon>Alveolata</taxon>
        <taxon>Dinophyceae</taxon>
        <taxon>Suessiales</taxon>
        <taxon>Suessiaceae</taxon>
        <taxon>Polarella</taxon>
    </lineage>
</organism>
<evidence type="ECO:0000256" key="6">
    <source>
        <dbReference type="ARBA" id="ARBA00023315"/>
    </source>
</evidence>
<feature type="domain" description="Palmitoyltransferase DHHC" evidence="8">
    <location>
        <begin position="64"/>
        <end position="166"/>
    </location>
</feature>
<feature type="transmembrane region" description="Helical" evidence="7">
    <location>
        <begin position="107"/>
        <end position="132"/>
    </location>
</feature>
<keyword evidence="2 7" id="KW-0808">Transferase</keyword>
<accession>A0A813JV91</accession>
<evidence type="ECO:0000256" key="1">
    <source>
        <dbReference type="ARBA" id="ARBA00004141"/>
    </source>
</evidence>
<reference evidence="9" key="1">
    <citation type="submission" date="2021-02" db="EMBL/GenBank/DDBJ databases">
        <authorList>
            <person name="Dougan E. K."/>
            <person name="Rhodes N."/>
            <person name="Thang M."/>
            <person name="Chan C."/>
        </authorList>
    </citation>
    <scope>NUCLEOTIDE SEQUENCE</scope>
</reference>
<comment type="similarity">
    <text evidence="7">Belongs to the DHHC palmitoyltransferase family.</text>
</comment>
<feature type="non-terminal residue" evidence="9">
    <location>
        <position position="179"/>
    </location>
</feature>
<proteinExistence type="inferred from homology"/>
<dbReference type="Pfam" id="PF01529">
    <property type="entry name" value="DHHC"/>
    <property type="match status" value="1"/>
</dbReference>
<dbReference type="GO" id="GO:0019706">
    <property type="term" value="F:protein-cysteine S-palmitoyltransferase activity"/>
    <property type="evidence" value="ECO:0007669"/>
    <property type="project" value="UniProtKB-EC"/>
</dbReference>
<dbReference type="InterPro" id="IPR001594">
    <property type="entry name" value="Palmitoyltrfase_DHHC"/>
</dbReference>
<dbReference type="PANTHER" id="PTHR12246">
    <property type="entry name" value="PALMITOYLTRANSFERASE ZDHHC16"/>
    <property type="match status" value="1"/>
</dbReference>
<evidence type="ECO:0000256" key="3">
    <source>
        <dbReference type="ARBA" id="ARBA00022692"/>
    </source>
</evidence>
<evidence type="ECO:0000256" key="7">
    <source>
        <dbReference type="RuleBase" id="RU079119"/>
    </source>
</evidence>